<evidence type="ECO:0000313" key="2">
    <source>
        <dbReference type="Proteomes" id="UP000050525"/>
    </source>
</evidence>
<reference evidence="1 2" key="1">
    <citation type="journal article" date="2012" name="Genome Biol.">
        <title>Sequencing three crocodilian genomes to illuminate the evolution of archosaurs and amniotes.</title>
        <authorList>
            <person name="St John J.A."/>
            <person name="Braun E.L."/>
            <person name="Isberg S.R."/>
            <person name="Miles L.G."/>
            <person name="Chong A.Y."/>
            <person name="Gongora J."/>
            <person name="Dalzell P."/>
            <person name="Moran C."/>
            <person name="Bed'hom B."/>
            <person name="Abzhanov A."/>
            <person name="Burgess S.C."/>
            <person name="Cooksey A.M."/>
            <person name="Castoe T.A."/>
            <person name="Crawford N.G."/>
            <person name="Densmore L.D."/>
            <person name="Drew J.C."/>
            <person name="Edwards S.V."/>
            <person name="Faircloth B.C."/>
            <person name="Fujita M.K."/>
            <person name="Greenwold M.J."/>
            <person name="Hoffmann F.G."/>
            <person name="Howard J.M."/>
            <person name="Iguchi T."/>
            <person name="Janes D.E."/>
            <person name="Khan S.Y."/>
            <person name="Kohno S."/>
            <person name="de Koning A.J."/>
            <person name="Lance S.L."/>
            <person name="McCarthy F.M."/>
            <person name="McCormack J.E."/>
            <person name="Merchant M.E."/>
            <person name="Peterson D.G."/>
            <person name="Pollock D.D."/>
            <person name="Pourmand N."/>
            <person name="Raney B.J."/>
            <person name="Roessler K.A."/>
            <person name="Sanford J.R."/>
            <person name="Sawyer R.H."/>
            <person name="Schmidt C.J."/>
            <person name="Triplett E.W."/>
            <person name="Tuberville T.D."/>
            <person name="Venegas-Anaya M."/>
            <person name="Howard J.T."/>
            <person name="Jarvis E.D."/>
            <person name="Guillette L.J.Jr."/>
            <person name="Glenn T.C."/>
            <person name="Green R.E."/>
            <person name="Ray D.A."/>
        </authorList>
    </citation>
    <scope>NUCLEOTIDE SEQUENCE [LARGE SCALE GENOMIC DNA]</scope>
    <source>
        <strain evidence="1">KSC_2009_1</strain>
    </source>
</reference>
<name>A0A151N1J7_ALLMI</name>
<dbReference type="AlphaFoldDB" id="A0A151N1J7"/>
<sequence>MILLLIELYRRKNHLTATSSQQQPGDSPPEVVIWENEGGLLQISKCITYVEMLRAPRCLMGPKDWPVKRMASPSPSSGMCTPDLQRRFFETCLLHSFPLLTPSALRGKRGFLPEPTRTNTAPTCFPAAGVCTWDSDSISSHVLLICLSHTANNKEHC</sequence>
<comment type="caution">
    <text evidence="1">The sequence shown here is derived from an EMBL/GenBank/DDBJ whole genome shotgun (WGS) entry which is preliminary data.</text>
</comment>
<keyword evidence="2" id="KW-1185">Reference proteome</keyword>
<organism evidence="1 2">
    <name type="scientific">Alligator mississippiensis</name>
    <name type="common">American alligator</name>
    <dbReference type="NCBI Taxonomy" id="8496"/>
    <lineage>
        <taxon>Eukaryota</taxon>
        <taxon>Metazoa</taxon>
        <taxon>Chordata</taxon>
        <taxon>Craniata</taxon>
        <taxon>Vertebrata</taxon>
        <taxon>Euteleostomi</taxon>
        <taxon>Archelosauria</taxon>
        <taxon>Archosauria</taxon>
        <taxon>Crocodylia</taxon>
        <taxon>Alligatoridae</taxon>
        <taxon>Alligatorinae</taxon>
        <taxon>Alligator</taxon>
    </lineage>
</organism>
<proteinExistence type="predicted"/>
<accession>A0A151N1J7</accession>
<dbReference type="EMBL" id="AKHW03004154">
    <property type="protein sequence ID" value="KYO30597.1"/>
    <property type="molecule type" value="Genomic_DNA"/>
</dbReference>
<protein>
    <submittedName>
        <fullName evidence="1">Uncharacterized protein</fullName>
    </submittedName>
</protein>
<dbReference type="Proteomes" id="UP000050525">
    <property type="component" value="Unassembled WGS sequence"/>
</dbReference>
<gene>
    <name evidence="1" type="ORF">Y1Q_0008236</name>
</gene>
<evidence type="ECO:0000313" key="1">
    <source>
        <dbReference type="EMBL" id="KYO30597.1"/>
    </source>
</evidence>